<dbReference type="RefSeq" id="WP_345400309.1">
    <property type="nucleotide sequence ID" value="NZ_BAAAXS010000001.1"/>
</dbReference>
<dbReference type="SMART" id="SM00357">
    <property type="entry name" value="CSP"/>
    <property type="match status" value="1"/>
</dbReference>
<dbReference type="EMBL" id="JBHMCF010000051">
    <property type="protein sequence ID" value="MFB9476455.1"/>
    <property type="molecule type" value="Genomic_DNA"/>
</dbReference>
<feature type="domain" description="CSD" evidence="2">
    <location>
        <begin position="1"/>
        <end position="65"/>
    </location>
</feature>
<accession>A0ABV5P1L6</accession>
<dbReference type="InterPro" id="IPR011129">
    <property type="entry name" value="CSD"/>
</dbReference>
<protein>
    <submittedName>
        <fullName evidence="3">Cold-shock protein</fullName>
    </submittedName>
</protein>
<dbReference type="Proteomes" id="UP001589568">
    <property type="component" value="Unassembled WGS sequence"/>
</dbReference>
<sequence>MVTGRVLRFDQVRGYGFIAPDTGGADVFLHANDLLDDKHAVRPGTVVEFRLEGGDRGLKASDVRIVGQRAAASPSHSHESSYESSYVPSHEGNAGDDLCEVLSESEFKREITELLITTVPTLTGTQIVAIRQELSSLAKSYKWVES</sequence>
<dbReference type="PROSITE" id="PS51857">
    <property type="entry name" value="CSD_2"/>
    <property type="match status" value="1"/>
</dbReference>
<dbReference type="InterPro" id="IPR012340">
    <property type="entry name" value="NA-bd_OB-fold"/>
</dbReference>
<gene>
    <name evidence="3" type="ORF">ACFFR3_43775</name>
</gene>
<feature type="region of interest" description="Disordered" evidence="1">
    <location>
        <begin position="69"/>
        <end position="92"/>
    </location>
</feature>
<comment type="caution">
    <text evidence="3">The sequence shown here is derived from an EMBL/GenBank/DDBJ whole genome shotgun (WGS) entry which is preliminary data.</text>
</comment>
<dbReference type="CDD" id="cd04458">
    <property type="entry name" value="CSP_CDS"/>
    <property type="match status" value="1"/>
</dbReference>
<dbReference type="InterPro" id="IPR002059">
    <property type="entry name" value="CSP_DNA-bd"/>
</dbReference>
<evidence type="ECO:0000313" key="3">
    <source>
        <dbReference type="EMBL" id="MFB9476455.1"/>
    </source>
</evidence>
<dbReference type="Gene3D" id="2.40.50.140">
    <property type="entry name" value="Nucleic acid-binding proteins"/>
    <property type="match status" value="1"/>
</dbReference>
<dbReference type="Pfam" id="PF00313">
    <property type="entry name" value="CSD"/>
    <property type="match status" value="1"/>
</dbReference>
<name>A0ABV5P1L6_9ACTN</name>
<keyword evidence="4" id="KW-1185">Reference proteome</keyword>
<dbReference type="PRINTS" id="PR00050">
    <property type="entry name" value="COLDSHOCK"/>
</dbReference>
<reference evidence="3 4" key="1">
    <citation type="submission" date="2024-09" db="EMBL/GenBank/DDBJ databases">
        <authorList>
            <person name="Sun Q."/>
            <person name="Mori K."/>
        </authorList>
    </citation>
    <scope>NUCLEOTIDE SEQUENCE [LARGE SCALE GENOMIC DNA]</scope>
    <source>
        <strain evidence="3 4">JCM 3324</strain>
    </source>
</reference>
<dbReference type="SUPFAM" id="SSF50249">
    <property type="entry name" value="Nucleic acid-binding proteins"/>
    <property type="match status" value="1"/>
</dbReference>
<evidence type="ECO:0000313" key="4">
    <source>
        <dbReference type="Proteomes" id="UP001589568"/>
    </source>
</evidence>
<feature type="compositionally biased region" description="Low complexity" evidence="1">
    <location>
        <begin position="82"/>
        <end position="91"/>
    </location>
</feature>
<evidence type="ECO:0000256" key="1">
    <source>
        <dbReference type="SAM" id="MobiDB-lite"/>
    </source>
</evidence>
<organism evidence="3 4">
    <name type="scientific">Nonomuraea salmonea</name>
    <dbReference type="NCBI Taxonomy" id="46181"/>
    <lineage>
        <taxon>Bacteria</taxon>
        <taxon>Bacillati</taxon>
        <taxon>Actinomycetota</taxon>
        <taxon>Actinomycetes</taxon>
        <taxon>Streptosporangiales</taxon>
        <taxon>Streptosporangiaceae</taxon>
        <taxon>Nonomuraea</taxon>
    </lineage>
</organism>
<evidence type="ECO:0000259" key="2">
    <source>
        <dbReference type="PROSITE" id="PS51857"/>
    </source>
</evidence>
<proteinExistence type="predicted"/>